<protein>
    <recommendedName>
        <fullName evidence="1">F-box domain-containing protein</fullName>
    </recommendedName>
</protein>
<organism evidence="2 3">
    <name type="scientific">Rhizopus delemar (strain RA 99-880 / ATCC MYA-4621 / FGSC 9543 / NRRL 43880)</name>
    <name type="common">Mucormycosis agent</name>
    <name type="synonym">Rhizopus arrhizus var. delemar</name>
    <dbReference type="NCBI Taxonomy" id="246409"/>
    <lineage>
        <taxon>Eukaryota</taxon>
        <taxon>Fungi</taxon>
        <taxon>Fungi incertae sedis</taxon>
        <taxon>Mucoromycota</taxon>
        <taxon>Mucoromycotina</taxon>
        <taxon>Mucoromycetes</taxon>
        <taxon>Mucorales</taxon>
        <taxon>Mucorineae</taxon>
        <taxon>Rhizopodaceae</taxon>
        <taxon>Rhizopus</taxon>
    </lineage>
</organism>
<dbReference type="GeneID" id="93615895"/>
<dbReference type="OrthoDB" id="2153609at2759"/>
<dbReference type="OMA" id="DEWGILI"/>
<dbReference type="InParanoid" id="I1C6Y9"/>
<dbReference type="RefSeq" id="XP_067519615.1">
    <property type="nucleotide sequence ID" value="XM_067663514.1"/>
</dbReference>
<dbReference type="SUPFAM" id="SSF81383">
    <property type="entry name" value="F-box domain"/>
    <property type="match status" value="1"/>
</dbReference>
<dbReference type="SMART" id="SM00256">
    <property type="entry name" value="FBOX"/>
    <property type="match status" value="1"/>
</dbReference>
<evidence type="ECO:0000259" key="1">
    <source>
        <dbReference type="PROSITE" id="PS50181"/>
    </source>
</evidence>
<evidence type="ECO:0000313" key="2">
    <source>
        <dbReference type="EMBL" id="EIE84219.1"/>
    </source>
</evidence>
<evidence type="ECO:0000313" key="3">
    <source>
        <dbReference type="Proteomes" id="UP000009138"/>
    </source>
</evidence>
<dbReference type="CDD" id="cd09917">
    <property type="entry name" value="F-box_SF"/>
    <property type="match status" value="1"/>
</dbReference>
<dbReference type="Proteomes" id="UP000009138">
    <property type="component" value="Unassembled WGS sequence"/>
</dbReference>
<dbReference type="Pfam" id="PF12937">
    <property type="entry name" value="F-box-like"/>
    <property type="match status" value="1"/>
</dbReference>
<dbReference type="PROSITE" id="PS50181">
    <property type="entry name" value="FBOX"/>
    <property type="match status" value="1"/>
</dbReference>
<proteinExistence type="predicted"/>
<accession>I1C6Y9</accession>
<dbReference type="eggNOG" id="ENOG502R0VE">
    <property type="taxonomic scope" value="Eukaryota"/>
</dbReference>
<dbReference type="AlphaFoldDB" id="I1C6Y9"/>
<gene>
    <name evidence="2" type="ORF">RO3G_08929</name>
</gene>
<dbReference type="Gene3D" id="1.20.1280.50">
    <property type="match status" value="1"/>
</dbReference>
<name>I1C6Y9_RHIO9</name>
<dbReference type="InterPro" id="IPR036047">
    <property type="entry name" value="F-box-like_dom_sf"/>
</dbReference>
<feature type="domain" description="F-box" evidence="1">
    <location>
        <begin position="2"/>
        <end position="51"/>
    </location>
</feature>
<dbReference type="InterPro" id="IPR001810">
    <property type="entry name" value="F-box_dom"/>
</dbReference>
<dbReference type="EMBL" id="CH476737">
    <property type="protein sequence ID" value="EIE84219.1"/>
    <property type="molecule type" value="Genomic_DNA"/>
</dbReference>
<sequence length="202" mass="23070">MNALLLSFPSEIITQVFSYLTIKDLARIECTCKLLQSFSLSEMERRIIREESSNDKWGILVKIHLGEIKAQPIRFDTFTKKAYFSIFMDPVNIKTMFDHNRLIHCALTKKDDESYATNNKFVITVEKGMTEGRTIQVDVQNELCQVQAELTRLPTPPPSPQLDEKENYFKQPLDLVTPLAPAPLTYTLQITELCLPLSTIAA</sequence>
<dbReference type="VEuPathDB" id="FungiDB:RO3G_08929"/>
<keyword evidence="3" id="KW-1185">Reference proteome</keyword>
<reference evidence="2 3" key="1">
    <citation type="journal article" date="2009" name="PLoS Genet.">
        <title>Genomic analysis of the basal lineage fungus Rhizopus oryzae reveals a whole-genome duplication.</title>
        <authorList>
            <person name="Ma L.-J."/>
            <person name="Ibrahim A.S."/>
            <person name="Skory C."/>
            <person name="Grabherr M.G."/>
            <person name="Burger G."/>
            <person name="Butler M."/>
            <person name="Elias M."/>
            <person name="Idnurm A."/>
            <person name="Lang B.F."/>
            <person name="Sone T."/>
            <person name="Abe A."/>
            <person name="Calvo S.E."/>
            <person name="Corrochano L.M."/>
            <person name="Engels R."/>
            <person name="Fu J."/>
            <person name="Hansberg W."/>
            <person name="Kim J.-M."/>
            <person name="Kodira C.D."/>
            <person name="Koehrsen M.J."/>
            <person name="Liu B."/>
            <person name="Miranda-Saavedra D."/>
            <person name="O'Leary S."/>
            <person name="Ortiz-Castellanos L."/>
            <person name="Poulter R."/>
            <person name="Rodriguez-Romero J."/>
            <person name="Ruiz-Herrera J."/>
            <person name="Shen Y.-Q."/>
            <person name="Zeng Q."/>
            <person name="Galagan J."/>
            <person name="Birren B.W."/>
            <person name="Cuomo C.A."/>
            <person name="Wickes B.L."/>
        </authorList>
    </citation>
    <scope>NUCLEOTIDE SEQUENCE [LARGE SCALE GENOMIC DNA]</scope>
    <source>
        <strain evidence="3">RA 99-880 / ATCC MYA-4621 / FGSC 9543 / NRRL 43880</strain>
    </source>
</reference>